<sequence>MSTSYTQPVYSRQIAPAPHPQMLPQQPYMVSQFQPGAPSFVPGIRYYDVQQHPPQYYQEWRPAGFPPPLLAPPLPPPPHTLAPAVPAAPIQHMPHHQHHSHPHSHLHSPSHSQQQVLIPQQPPVFFSPQQQQQQQHLHQPPLPHPAPSQEPTLPLLSSLSSSPSVPSPSSPSPSSLPSSSEPLVRRTPWFSDPASPFPSRHGANHPVLLRSRIQQLAKRSISVDNIVSHADEFQIDRSFISPRVRASVEKSLPPSPLHKQISSDISFGTTGEPATYLPPIEIPTVKPKSPAVEPAARPGTPVKESQQSIKPEGTPAKAEAGTHSRTVSSRSWADIVKPPPVKVSTPPATQPASSSTQYTTAAAPSSNSTEPASPSSASSESSRSSDATELELSTASHSSASQSADLFTAPAPALLPRGLVNTGNMCFMNSILQILLYCVPFYSFVDTMGKKLTHRFDSETPILDSLILFIQEFDPKTVNGFNKDSALAEALAASLITASEENSAATPPPQSQMQFGEPFIPEFVYDALRANTLFANMRRGHQEDAEEFLGFLLDGLHEEFMAVAQQLQKKQIMSGITPTNFVEAAIAELKLEESSAGDGWLEVGKKHKIAVTRTVCVPLQSRKVIGFANKIILQTSVSSSPITKLFGGQFRSVIQAARQKPSVTLDPYQRVQLDISDAEIHTIEDALANISQTEVISQYKSKQGEIVEASKQTFFEKLPKVLILHLKRFHFKVDEASGYAYVQKINKTIGYKCELQIPPECISLPHRDEEANYKLFGVVYHHGKSTEGGHYTVDVHYKPRNQWLNFDDVNIKTIRPEGVETEYEDEQTMRRRIVGSGDNGDERTAYLLFYERV</sequence>
<feature type="region of interest" description="Disordered" evidence="7">
    <location>
        <begin position="250"/>
        <end position="397"/>
    </location>
</feature>
<evidence type="ECO:0000313" key="10">
    <source>
        <dbReference type="Proteomes" id="UP001498771"/>
    </source>
</evidence>
<dbReference type="Pfam" id="PF00443">
    <property type="entry name" value="UCH"/>
    <property type="match status" value="1"/>
</dbReference>
<evidence type="ECO:0000259" key="8">
    <source>
        <dbReference type="PROSITE" id="PS50235"/>
    </source>
</evidence>
<dbReference type="GeneID" id="90034940"/>
<dbReference type="InterPro" id="IPR001394">
    <property type="entry name" value="Peptidase_C19_UCH"/>
</dbReference>
<evidence type="ECO:0000256" key="4">
    <source>
        <dbReference type="ARBA" id="ARBA00022801"/>
    </source>
</evidence>
<evidence type="ECO:0000256" key="5">
    <source>
        <dbReference type="ARBA" id="ARBA00022807"/>
    </source>
</evidence>
<dbReference type="RefSeq" id="XP_064769761.1">
    <property type="nucleotide sequence ID" value="XM_064909428.1"/>
</dbReference>
<evidence type="ECO:0000256" key="7">
    <source>
        <dbReference type="SAM" id="MobiDB-lite"/>
    </source>
</evidence>
<dbReference type="PROSITE" id="PS50235">
    <property type="entry name" value="USP_3"/>
    <property type="match status" value="1"/>
</dbReference>
<keyword evidence="4 6" id="KW-0378">Hydrolase</keyword>
<feature type="compositionally biased region" description="Polar residues" evidence="7">
    <location>
        <begin position="260"/>
        <end position="269"/>
    </location>
</feature>
<dbReference type="EMBL" id="JBBJBU010000002">
    <property type="protein sequence ID" value="KAK7206728.1"/>
    <property type="molecule type" value="Genomic_DNA"/>
</dbReference>
<dbReference type="EC" id="3.4.19.12" evidence="6"/>
<protein>
    <recommendedName>
        <fullName evidence="6">Ubiquitin carboxyl-terminal hydrolase</fullName>
        <ecNumber evidence="6">3.4.19.12</ecNumber>
    </recommendedName>
</protein>
<reference evidence="9 10" key="1">
    <citation type="submission" date="2024-03" db="EMBL/GenBank/DDBJ databases">
        <title>Genome-scale model development and genomic sequencing of the oleaginous clade Lipomyces.</title>
        <authorList>
            <consortium name="Lawrence Berkeley National Laboratory"/>
            <person name="Czajka J.J."/>
            <person name="Han Y."/>
            <person name="Kim J."/>
            <person name="Mondo S.J."/>
            <person name="Hofstad B.A."/>
            <person name="Robles A."/>
            <person name="Haridas S."/>
            <person name="Riley R."/>
            <person name="LaButti K."/>
            <person name="Pangilinan J."/>
            <person name="Andreopoulos W."/>
            <person name="Lipzen A."/>
            <person name="Yan J."/>
            <person name="Wang M."/>
            <person name="Ng V."/>
            <person name="Grigoriev I.V."/>
            <person name="Spatafora J.W."/>
            <person name="Magnuson J.K."/>
            <person name="Baker S.E."/>
            <person name="Pomraning K.R."/>
        </authorList>
    </citation>
    <scope>NUCLEOTIDE SEQUENCE [LARGE SCALE GENOMIC DNA]</scope>
    <source>
        <strain evidence="9 10">Phaff 52-87</strain>
    </source>
</reference>
<dbReference type="Proteomes" id="UP001498771">
    <property type="component" value="Unassembled WGS sequence"/>
</dbReference>
<dbReference type="Gene3D" id="3.90.70.10">
    <property type="entry name" value="Cysteine proteinases"/>
    <property type="match status" value="1"/>
</dbReference>
<evidence type="ECO:0000256" key="1">
    <source>
        <dbReference type="ARBA" id="ARBA00000707"/>
    </source>
</evidence>
<evidence type="ECO:0000256" key="6">
    <source>
        <dbReference type="RuleBase" id="RU366025"/>
    </source>
</evidence>
<proteinExistence type="inferred from homology"/>
<dbReference type="InterPro" id="IPR050164">
    <property type="entry name" value="Peptidase_C19"/>
</dbReference>
<feature type="compositionally biased region" description="Basic residues" evidence="7">
    <location>
        <begin position="93"/>
        <end position="108"/>
    </location>
</feature>
<name>A0ABR1FC56_9ASCO</name>
<comment type="caution">
    <text evidence="9">The sequence shown here is derived from an EMBL/GenBank/DDBJ whole genome shotgun (WGS) entry which is preliminary data.</text>
</comment>
<dbReference type="InterPro" id="IPR028889">
    <property type="entry name" value="USP"/>
</dbReference>
<feature type="compositionally biased region" description="Low complexity" evidence="7">
    <location>
        <begin position="342"/>
        <end position="397"/>
    </location>
</feature>
<feature type="domain" description="USP" evidence="8">
    <location>
        <begin position="417"/>
        <end position="853"/>
    </location>
</feature>
<evidence type="ECO:0000256" key="3">
    <source>
        <dbReference type="ARBA" id="ARBA00022786"/>
    </source>
</evidence>
<dbReference type="PANTHER" id="PTHR24006:SF687">
    <property type="entry name" value="UBIQUITIN CARBOXYL-TERMINAL HYDROLASE 10"/>
    <property type="match status" value="1"/>
</dbReference>
<organism evidence="9 10">
    <name type="scientific">Myxozyma melibiosi</name>
    <dbReference type="NCBI Taxonomy" id="54550"/>
    <lineage>
        <taxon>Eukaryota</taxon>
        <taxon>Fungi</taxon>
        <taxon>Dikarya</taxon>
        <taxon>Ascomycota</taxon>
        <taxon>Saccharomycotina</taxon>
        <taxon>Lipomycetes</taxon>
        <taxon>Lipomycetales</taxon>
        <taxon>Lipomycetaceae</taxon>
        <taxon>Myxozyma</taxon>
    </lineage>
</organism>
<feature type="compositionally biased region" description="Low complexity" evidence="7">
    <location>
        <begin position="172"/>
        <end position="182"/>
    </location>
</feature>
<dbReference type="InterPro" id="IPR018200">
    <property type="entry name" value="USP_CS"/>
</dbReference>
<keyword evidence="10" id="KW-1185">Reference proteome</keyword>
<feature type="compositionally biased region" description="Low complexity" evidence="7">
    <location>
        <begin position="149"/>
        <end position="164"/>
    </location>
</feature>
<evidence type="ECO:0000313" key="9">
    <source>
        <dbReference type="EMBL" id="KAK7206728.1"/>
    </source>
</evidence>
<dbReference type="CDD" id="cd02257">
    <property type="entry name" value="Peptidase_C19"/>
    <property type="match status" value="1"/>
</dbReference>
<comment type="catalytic activity">
    <reaction evidence="1 6">
        <text>Thiol-dependent hydrolysis of ester, thioester, amide, peptide and isopeptide bonds formed by the C-terminal Gly of ubiquitin (a 76-residue protein attached to proteins as an intracellular targeting signal).</text>
        <dbReference type="EC" id="3.4.19.12"/>
    </reaction>
</comment>
<comment type="similarity">
    <text evidence="6">Belongs to the peptidase C19 family.</text>
</comment>
<dbReference type="PROSITE" id="PS00972">
    <property type="entry name" value="USP_1"/>
    <property type="match status" value="1"/>
</dbReference>
<dbReference type="PANTHER" id="PTHR24006">
    <property type="entry name" value="UBIQUITIN CARBOXYL-TERMINAL HYDROLASE"/>
    <property type="match status" value="1"/>
</dbReference>
<evidence type="ECO:0000256" key="2">
    <source>
        <dbReference type="ARBA" id="ARBA00022670"/>
    </source>
</evidence>
<dbReference type="InterPro" id="IPR038765">
    <property type="entry name" value="Papain-like_cys_pep_sf"/>
</dbReference>
<feature type="region of interest" description="Disordered" evidence="7">
    <location>
        <begin position="92"/>
        <end position="203"/>
    </location>
</feature>
<dbReference type="SUPFAM" id="SSF54001">
    <property type="entry name" value="Cysteine proteinases"/>
    <property type="match status" value="1"/>
</dbReference>
<keyword evidence="3 6" id="KW-0833">Ubl conjugation pathway</keyword>
<feature type="compositionally biased region" description="Low complexity" evidence="7">
    <location>
        <begin position="109"/>
        <end position="139"/>
    </location>
</feature>
<keyword evidence="5 6" id="KW-0788">Thiol protease</keyword>
<gene>
    <name evidence="9" type="ORF">BZA70DRAFT_112781</name>
</gene>
<accession>A0ABR1FC56</accession>
<dbReference type="PROSITE" id="PS00973">
    <property type="entry name" value="USP_2"/>
    <property type="match status" value="1"/>
</dbReference>
<keyword evidence="2 6" id="KW-0645">Protease</keyword>